<feature type="domain" description="DUF8212" evidence="2">
    <location>
        <begin position="235"/>
        <end position="306"/>
    </location>
</feature>
<dbReference type="PANTHER" id="PTHR10622:SF12">
    <property type="entry name" value="HET DOMAIN-CONTAINING PROTEIN"/>
    <property type="match status" value="1"/>
</dbReference>
<dbReference type="AlphaFoldDB" id="A0AA38RWS8"/>
<reference evidence="3" key="1">
    <citation type="submission" date="2022-07" db="EMBL/GenBank/DDBJ databases">
        <title>Fungi with potential for degradation of polypropylene.</title>
        <authorList>
            <person name="Gostincar C."/>
        </authorList>
    </citation>
    <scope>NUCLEOTIDE SEQUENCE</scope>
    <source>
        <strain evidence="3">EXF-13287</strain>
    </source>
</reference>
<dbReference type="Pfam" id="PF26640">
    <property type="entry name" value="DUF8212"/>
    <property type="match status" value="1"/>
</dbReference>
<feature type="domain" description="Heterokaryon incompatibility" evidence="1">
    <location>
        <begin position="22"/>
        <end position="147"/>
    </location>
</feature>
<comment type="caution">
    <text evidence="3">The sequence shown here is derived from an EMBL/GenBank/DDBJ whole genome shotgun (WGS) entry which is preliminary data.</text>
</comment>
<sequence length="677" mass="77971">MWLINARTLALEEVVNPEEYRYAILSHRWGRDEVGFHDMADLHRARRMTGFHKIQMTCRKALEKGVPYAWVDTCCIDKTSSAALSEAINSMFRWYELSSFCFAHLFDLRRESVDLDEEDEDDADRQERLVDEMRDSQWFRRGWTLQELIAPEIVEFYDRGWRFRGTKRELRREISDITGIDVEVLLDSEELSTVAVGRRMSWASGRETTRVEDGAYCLLGIFDINMTMIYGEGPNAFLRLQEEIAKRSNDLSLFAWTAHIDQNGHPSRVSDQRPLPWMHGHQEYRGILAKSPSEFANCRNLSICRDQIAPMKEFVMSNNGCLRIETYLAPAQGKDYIFSLDCTDGKVDRDHCENRLGIHLMKTETGYVRCRVSETFSTFDRMLWADRPSPVYIRKDLTPSESSRVRIQLQSSLIFHFHTPRRYKVHKLQARPSNAWDANGRHFITSDQENFTACVQFTLKPRWWRFVIVCGLIDPRSTNPVVIGPPVLENYQGLLPWVAIYTDQDPAARKQLETIDKLAKSDDERSRARLRDQVLRWHSHRDGRLPLKEMLESVKVASDDQGEMSYSLAVRREYKDGIPVFNVVIILEEMNRLQDDYDDDVGGSNDTDPGYTPGPGFGPSLIVNTSVTRRRHHGLRIPLVNLLSALSRNHHPGGHIPLLTGQAADSPGTLALEHLLA</sequence>
<dbReference type="Proteomes" id="UP001174691">
    <property type="component" value="Unassembled WGS sequence"/>
</dbReference>
<evidence type="ECO:0000259" key="2">
    <source>
        <dbReference type="Pfam" id="PF26640"/>
    </source>
</evidence>
<evidence type="ECO:0000313" key="4">
    <source>
        <dbReference type="Proteomes" id="UP001174691"/>
    </source>
</evidence>
<evidence type="ECO:0000259" key="1">
    <source>
        <dbReference type="Pfam" id="PF06985"/>
    </source>
</evidence>
<dbReference type="Pfam" id="PF06985">
    <property type="entry name" value="HET"/>
    <property type="match status" value="1"/>
</dbReference>
<dbReference type="InterPro" id="IPR058525">
    <property type="entry name" value="DUF8212"/>
</dbReference>
<gene>
    <name evidence="3" type="ORF">NKR19_g3011</name>
</gene>
<proteinExistence type="predicted"/>
<dbReference type="EMBL" id="JANBVN010000032">
    <property type="protein sequence ID" value="KAJ9160650.1"/>
    <property type="molecule type" value="Genomic_DNA"/>
</dbReference>
<organism evidence="3 4">
    <name type="scientific">Coniochaeta hoffmannii</name>
    <dbReference type="NCBI Taxonomy" id="91930"/>
    <lineage>
        <taxon>Eukaryota</taxon>
        <taxon>Fungi</taxon>
        <taxon>Dikarya</taxon>
        <taxon>Ascomycota</taxon>
        <taxon>Pezizomycotina</taxon>
        <taxon>Sordariomycetes</taxon>
        <taxon>Sordariomycetidae</taxon>
        <taxon>Coniochaetales</taxon>
        <taxon>Coniochaetaceae</taxon>
        <taxon>Coniochaeta</taxon>
    </lineage>
</organism>
<dbReference type="PANTHER" id="PTHR10622">
    <property type="entry name" value="HET DOMAIN-CONTAINING PROTEIN"/>
    <property type="match status" value="1"/>
</dbReference>
<keyword evidence="4" id="KW-1185">Reference proteome</keyword>
<dbReference type="InterPro" id="IPR010730">
    <property type="entry name" value="HET"/>
</dbReference>
<evidence type="ECO:0000313" key="3">
    <source>
        <dbReference type="EMBL" id="KAJ9160650.1"/>
    </source>
</evidence>
<accession>A0AA38RWS8</accession>
<name>A0AA38RWS8_9PEZI</name>
<protein>
    <submittedName>
        <fullName evidence="3">HET-domain-containing protein</fullName>
    </submittedName>
</protein>